<evidence type="ECO:0000313" key="1">
    <source>
        <dbReference type="EMBL" id="AZB01274.1"/>
    </source>
</evidence>
<evidence type="ECO:0000313" key="3">
    <source>
        <dbReference type="Proteomes" id="UP000186106"/>
    </source>
</evidence>
<sequence length="70" mass="8128">MEEIEEKFMELVREKHKKSGGANGISLYNLNKSLNPPENVNLQEIMERLIQEKKIAYLYPLNGITITLPR</sequence>
<dbReference type="STRING" id="112234.SAMN05421768_103673"/>
<dbReference type="OrthoDB" id="1274161at2"/>
<evidence type="ECO:0000313" key="4">
    <source>
        <dbReference type="Proteomes" id="UP000279541"/>
    </source>
</evidence>
<dbReference type="AlphaFoldDB" id="A0A1N7IB37"/>
<dbReference type="RefSeq" id="WP_076353344.1">
    <property type="nucleotide sequence ID" value="NZ_CP033926.1"/>
</dbReference>
<accession>A0A1N7IB37</accession>
<organism evidence="2 3">
    <name type="scientific">Chryseobacterium joostei</name>
    <dbReference type="NCBI Taxonomy" id="112234"/>
    <lineage>
        <taxon>Bacteria</taxon>
        <taxon>Pseudomonadati</taxon>
        <taxon>Bacteroidota</taxon>
        <taxon>Flavobacteriia</taxon>
        <taxon>Flavobacteriales</taxon>
        <taxon>Weeksellaceae</taxon>
        <taxon>Chryseobacterium group</taxon>
        <taxon>Chryseobacterium</taxon>
    </lineage>
</organism>
<evidence type="ECO:0000313" key="2">
    <source>
        <dbReference type="EMBL" id="SIS34263.1"/>
    </source>
</evidence>
<name>A0A1N7IB37_9FLAO</name>
<gene>
    <name evidence="1" type="ORF">EG359_17370</name>
    <name evidence="2" type="ORF">SAMN05421768_103673</name>
</gene>
<dbReference type="Proteomes" id="UP000186106">
    <property type="component" value="Unassembled WGS sequence"/>
</dbReference>
<keyword evidence="4" id="KW-1185">Reference proteome</keyword>
<reference evidence="2 3" key="1">
    <citation type="submission" date="2017-01" db="EMBL/GenBank/DDBJ databases">
        <authorList>
            <person name="Mah S.A."/>
            <person name="Swanson W.J."/>
            <person name="Moy G.W."/>
            <person name="Vacquier V.D."/>
        </authorList>
    </citation>
    <scope>NUCLEOTIDE SEQUENCE [LARGE SCALE GENOMIC DNA]</scope>
    <source>
        <strain evidence="2 3">DSM 16927</strain>
    </source>
</reference>
<dbReference type="EMBL" id="FTNZ01000003">
    <property type="protein sequence ID" value="SIS34263.1"/>
    <property type="molecule type" value="Genomic_DNA"/>
</dbReference>
<proteinExistence type="predicted"/>
<protein>
    <submittedName>
        <fullName evidence="2">Uncharacterized protein</fullName>
    </submittedName>
</protein>
<dbReference type="EMBL" id="CP033926">
    <property type="protein sequence ID" value="AZB01274.1"/>
    <property type="molecule type" value="Genomic_DNA"/>
</dbReference>
<dbReference type="Proteomes" id="UP000279541">
    <property type="component" value="Chromosome"/>
</dbReference>
<reference evidence="1 4" key="2">
    <citation type="submission" date="2018-11" db="EMBL/GenBank/DDBJ databases">
        <title>Proposal to divide the Flavobacteriaceae and reorganize its genera based on Amino Acid Identity values calculated from whole genome sequences.</title>
        <authorList>
            <person name="Nicholson A.C."/>
            <person name="Gulvik C.A."/>
            <person name="Whitney A.M."/>
            <person name="Humrighouse B.W."/>
            <person name="Bell M."/>
            <person name="Holmes B."/>
            <person name="Steigerwalt A.G."/>
            <person name="Villarma A."/>
            <person name="Sheth M."/>
            <person name="Batra D."/>
            <person name="Pryor J."/>
            <person name="Bernardet J.-F."/>
            <person name="Hugo C."/>
            <person name="Kampfer P."/>
            <person name="Newman J."/>
            <person name="McQuiston J.R."/>
        </authorList>
    </citation>
    <scope>NUCLEOTIDE SEQUENCE [LARGE SCALE GENOMIC DNA]</scope>
    <source>
        <strain evidence="1 4">DSM 16927</strain>
    </source>
</reference>
<dbReference type="KEGG" id="cjt:EG359_17370"/>